<feature type="compositionally biased region" description="Basic residues" evidence="1">
    <location>
        <begin position="224"/>
        <end position="233"/>
    </location>
</feature>
<keyword evidence="2" id="KW-1185">Reference proteome</keyword>
<evidence type="ECO:0000313" key="2">
    <source>
        <dbReference type="Proteomes" id="UP000085678"/>
    </source>
</evidence>
<dbReference type="GeneID" id="106173588"/>
<feature type="compositionally biased region" description="Basic and acidic residues" evidence="1">
    <location>
        <begin position="249"/>
        <end position="261"/>
    </location>
</feature>
<gene>
    <name evidence="3" type="primary">LOC106173588</name>
</gene>
<proteinExistence type="predicted"/>
<sequence length="429" mass="48126">MYTGSLRERVSTKTPGPRQTIIKRAGDETQTYRYNEAEITIDFSNKKADRVADKLSADLVPVENGASLALRNARCVNRGVQRRMMTRVKGMMKALEYNTNKIESEQKDLLEDFLTKYPQMEKRVAFMFRDKSGTMRRLGLPRGLTRDKLVYVRNLGTKDSPEKEPVPLEYELVYTKTKKDKVREAQGSLDKEIKPFLPAVKNGNNQMFTGNGALQGGSASHPVKTTKKSRKKQTSPDLTLVSKSLPSIPEEKGAQGKEDSCKNTSQSADDSEVNTRELQMKRVVPAFKVSNFVLTDFGFHPPRTDPYIHPNFKRKEDVEREIEHAAQRHIYASQIPSQSYRGGKTERNVNSLRKTITGRVATLDPALGSGLAGNGQNSNPVKLTVPNNQYVMKKTKPKPLPPIESKRHGAVMFQLGSSKAAHMEGFKLL</sequence>
<evidence type="ECO:0000313" key="3">
    <source>
        <dbReference type="RefSeq" id="XP_013410209.1"/>
    </source>
</evidence>
<name>A0A1S3JJX6_LINAN</name>
<evidence type="ECO:0000256" key="1">
    <source>
        <dbReference type="SAM" id="MobiDB-lite"/>
    </source>
</evidence>
<protein>
    <submittedName>
        <fullName evidence="3">Uncharacterized protein LOC106173588</fullName>
    </submittedName>
</protein>
<dbReference type="InParanoid" id="A0A1S3JJX6"/>
<feature type="region of interest" description="Disordered" evidence="1">
    <location>
        <begin position="204"/>
        <end position="274"/>
    </location>
</feature>
<dbReference type="KEGG" id="lak:106173588"/>
<accession>A0A1S3JJX6</accession>
<reference evidence="3" key="1">
    <citation type="submission" date="2025-08" db="UniProtKB">
        <authorList>
            <consortium name="RefSeq"/>
        </authorList>
    </citation>
    <scope>IDENTIFICATION</scope>
    <source>
        <tissue evidence="3">Gonads</tissue>
    </source>
</reference>
<dbReference type="Proteomes" id="UP000085678">
    <property type="component" value="Unplaced"/>
</dbReference>
<organism evidence="2 3">
    <name type="scientific">Lingula anatina</name>
    <name type="common">Brachiopod</name>
    <name type="synonym">Lingula unguis</name>
    <dbReference type="NCBI Taxonomy" id="7574"/>
    <lineage>
        <taxon>Eukaryota</taxon>
        <taxon>Metazoa</taxon>
        <taxon>Spiralia</taxon>
        <taxon>Lophotrochozoa</taxon>
        <taxon>Brachiopoda</taxon>
        <taxon>Linguliformea</taxon>
        <taxon>Lingulata</taxon>
        <taxon>Lingulida</taxon>
        <taxon>Linguloidea</taxon>
        <taxon>Lingulidae</taxon>
        <taxon>Lingula</taxon>
    </lineage>
</organism>
<dbReference type="AlphaFoldDB" id="A0A1S3JJX6"/>
<dbReference type="RefSeq" id="XP_013410209.1">
    <property type="nucleotide sequence ID" value="XM_013554755.1"/>
</dbReference>